<dbReference type="AlphaFoldDB" id="A0A5B9W0Z8"/>
<dbReference type="Proteomes" id="UP000324233">
    <property type="component" value="Chromosome"/>
</dbReference>
<reference evidence="2 3" key="1">
    <citation type="submission" date="2019-08" db="EMBL/GenBank/DDBJ databases">
        <title>Deep-cultivation of Planctomycetes and their phenomic and genomic characterization uncovers novel biology.</title>
        <authorList>
            <person name="Wiegand S."/>
            <person name="Jogler M."/>
            <person name="Boedeker C."/>
            <person name="Pinto D."/>
            <person name="Vollmers J."/>
            <person name="Rivas-Marin E."/>
            <person name="Kohn T."/>
            <person name="Peeters S.H."/>
            <person name="Heuer A."/>
            <person name="Rast P."/>
            <person name="Oberbeckmann S."/>
            <person name="Bunk B."/>
            <person name="Jeske O."/>
            <person name="Meyerdierks A."/>
            <person name="Storesund J.E."/>
            <person name="Kallscheuer N."/>
            <person name="Luecker S."/>
            <person name="Lage O.M."/>
            <person name="Pohl T."/>
            <person name="Merkel B.J."/>
            <person name="Hornburger P."/>
            <person name="Mueller R.-W."/>
            <person name="Bruemmer F."/>
            <person name="Labrenz M."/>
            <person name="Spormann A.M."/>
            <person name="Op den Camp H."/>
            <person name="Overmann J."/>
            <person name="Amann R."/>
            <person name="Jetten M.S.M."/>
            <person name="Mascher T."/>
            <person name="Medema M.H."/>
            <person name="Devos D.P."/>
            <person name="Kaster A.-K."/>
            <person name="Ovreas L."/>
            <person name="Rohde M."/>
            <person name="Galperin M.Y."/>
            <person name="Jogler C."/>
        </authorList>
    </citation>
    <scope>NUCLEOTIDE SEQUENCE [LARGE SCALE GENOMIC DNA]</scope>
    <source>
        <strain evidence="2 3">OJF2</strain>
    </source>
</reference>
<feature type="transmembrane region" description="Helical" evidence="1">
    <location>
        <begin position="97"/>
        <end position="121"/>
    </location>
</feature>
<dbReference type="InterPro" id="IPR046487">
    <property type="entry name" value="DUF6580"/>
</dbReference>
<dbReference type="OrthoDB" id="9806699at2"/>
<sequence length="189" mass="20283">MRTVVALVLIALGVALRLNPYHEFNFVPIGALALFAGSCLPLRWAWVVPLAVMGLSDLYLDWGSGRAVLDASRVFSYAALAVIPVLGLLVRRSRAGLYLVPGLAVAGSAIFFALSNLGSWIDLPMLYTRDLAGLADAYVKAIPFYRNTFLSDLIGAPLFFAAGYLIERAYRRLTASQAVSAEAGKSSIA</sequence>
<protein>
    <recommendedName>
        <fullName evidence="4">Rod shape-determining protein MreD</fullName>
    </recommendedName>
</protein>
<gene>
    <name evidence="2" type="ORF">OJF2_24710</name>
</gene>
<keyword evidence="1" id="KW-1133">Transmembrane helix</keyword>
<dbReference type="EMBL" id="CP042997">
    <property type="protein sequence ID" value="QEH33939.1"/>
    <property type="molecule type" value="Genomic_DNA"/>
</dbReference>
<feature type="transmembrane region" description="Helical" evidence="1">
    <location>
        <begin position="148"/>
        <end position="166"/>
    </location>
</feature>
<keyword evidence="1" id="KW-0812">Transmembrane</keyword>
<keyword evidence="1" id="KW-0472">Membrane</keyword>
<proteinExistence type="predicted"/>
<name>A0A5B9W0Z8_9BACT</name>
<dbReference type="RefSeq" id="WP_148593934.1">
    <property type="nucleotide sequence ID" value="NZ_CP042997.1"/>
</dbReference>
<evidence type="ECO:0000313" key="3">
    <source>
        <dbReference type="Proteomes" id="UP000324233"/>
    </source>
</evidence>
<dbReference type="KEGG" id="agv:OJF2_24710"/>
<accession>A0A5B9W0Z8</accession>
<evidence type="ECO:0000256" key="1">
    <source>
        <dbReference type="SAM" id="Phobius"/>
    </source>
</evidence>
<organism evidence="2 3">
    <name type="scientific">Aquisphaera giovannonii</name>
    <dbReference type="NCBI Taxonomy" id="406548"/>
    <lineage>
        <taxon>Bacteria</taxon>
        <taxon>Pseudomonadati</taxon>
        <taxon>Planctomycetota</taxon>
        <taxon>Planctomycetia</taxon>
        <taxon>Isosphaerales</taxon>
        <taxon>Isosphaeraceae</taxon>
        <taxon>Aquisphaera</taxon>
    </lineage>
</organism>
<evidence type="ECO:0008006" key="4">
    <source>
        <dbReference type="Google" id="ProtNLM"/>
    </source>
</evidence>
<dbReference type="Pfam" id="PF20221">
    <property type="entry name" value="DUF6580"/>
    <property type="match status" value="1"/>
</dbReference>
<feature type="transmembrane region" description="Helical" evidence="1">
    <location>
        <begin position="74"/>
        <end position="90"/>
    </location>
</feature>
<evidence type="ECO:0000313" key="2">
    <source>
        <dbReference type="EMBL" id="QEH33939.1"/>
    </source>
</evidence>
<keyword evidence="3" id="KW-1185">Reference proteome</keyword>